<evidence type="ECO:0000259" key="1">
    <source>
        <dbReference type="Pfam" id="PF01323"/>
    </source>
</evidence>
<dbReference type="PANTHER" id="PTHR13887">
    <property type="entry name" value="GLUTATHIONE S-TRANSFERASE KAPPA"/>
    <property type="match status" value="1"/>
</dbReference>
<sequence length="209" mass="23143">MIIDVWSDVVCPWCFIGKRRLDKALQEFGHSEEIIFRHRAFQLQPDAAETMPTSKLLAEKYRVSPNQVKEMQANVCAVADGEGLCYNLDDTLSGNTFDAHRLLLWAASIGKDKELLEAMYSGYFEKSLPLFSHQDLIAIAEGVGIAAVDVMNVLDSDQFSDEVIKDRDVAASLGATGVPFFVIDMKYGISGAQPTATFLETLNTAWADR</sequence>
<reference evidence="2" key="1">
    <citation type="submission" date="2020-05" db="EMBL/GenBank/DDBJ databases">
        <authorList>
            <person name="Chiriac C."/>
            <person name="Salcher M."/>
            <person name="Ghai R."/>
            <person name="Kavagutti S V."/>
        </authorList>
    </citation>
    <scope>NUCLEOTIDE SEQUENCE</scope>
</reference>
<dbReference type="Gene3D" id="3.40.30.10">
    <property type="entry name" value="Glutaredoxin"/>
    <property type="match status" value="1"/>
</dbReference>
<feature type="domain" description="DSBA-like thioredoxin" evidence="1">
    <location>
        <begin position="3"/>
        <end position="202"/>
    </location>
</feature>
<proteinExistence type="predicted"/>
<dbReference type="EMBL" id="CAFBNG010000097">
    <property type="protein sequence ID" value="CAB4940410.1"/>
    <property type="molecule type" value="Genomic_DNA"/>
</dbReference>
<dbReference type="InterPro" id="IPR036249">
    <property type="entry name" value="Thioredoxin-like_sf"/>
</dbReference>
<dbReference type="GO" id="GO:0016491">
    <property type="term" value="F:oxidoreductase activity"/>
    <property type="evidence" value="ECO:0007669"/>
    <property type="project" value="InterPro"/>
</dbReference>
<organism evidence="2">
    <name type="scientific">freshwater metagenome</name>
    <dbReference type="NCBI Taxonomy" id="449393"/>
    <lineage>
        <taxon>unclassified sequences</taxon>
        <taxon>metagenomes</taxon>
        <taxon>ecological metagenomes</taxon>
    </lineage>
</organism>
<dbReference type="InterPro" id="IPR001853">
    <property type="entry name" value="DSBA-like_thioredoxin_dom"/>
</dbReference>
<evidence type="ECO:0000313" key="2">
    <source>
        <dbReference type="EMBL" id="CAB4940410.1"/>
    </source>
</evidence>
<dbReference type="AlphaFoldDB" id="A0A6J7JB17"/>
<dbReference type="Pfam" id="PF01323">
    <property type="entry name" value="DSBA"/>
    <property type="match status" value="1"/>
</dbReference>
<dbReference type="CDD" id="cd03024">
    <property type="entry name" value="DsbA_FrnE"/>
    <property type="match status" value="1"/>
</dbReference>
<accession>A0A6J7JB17</accession>
<dbReference type="SUPFAM" id="SSF52833">
    <property type="entry name" value="Thioredoxin-like"/>
    <property type="match status" value="1"/>
</dbReference>
<name>A0A6J7JB17_9ZZZZ</name>
<dbReference type="PANTHER" id="PTHR13887:SF41">
    <property type="entry name" value="THIOREDOXIN SUPERFAMILY PROTEIN"/>
    <property type="match status" value="1"/>
</dbReference>
<protein>
    <submittedName>
        <fullName evidence="2">Unannotated protein</fullName>
    </submittedName>
</protein>
<gene>
    <name evidence="2" type="ORF">UFOPK3774_00614</name>
</gene>